<dbReference type="PANTHER" id="PTHR12732">
    <property type="entry name" value="UNCHARACTERIZED PROTEASOME COMPONENT REGION PCI-CONTAINING"/>
    <property type="match status" value="1"/>
</dbReference>
<dbReference type="InterPro" id="IPR045114">
    <property type="entry name" value="Csn12-like"/>
</dbReference>
<evidence type="ECO:0008006" key="3">
    <source>
        <dbReference type="Google" id="ProtNLM"/>
    </source>
</evidence>
<accession>A0A6A6HHZ8</accession>
<dbReference type="OrthoDB" id="5404651at2759"/>
<sequence length="524" mass="58973">MPTISTPSLDQFLQEISALLRERNGVKIASYLLIEPPYPAAYEALIGEIKQHYAKDNAHALENKLKAALPEARDGLDGSPWTAFITVMITYFGFLRDVDIESLLHTYRLLSNLVSKCNSALKHTSMGVLILPTVIAYSRVFARLATGLEKQPELIAHEQPRTTEGEGARETLPEKAANVMRQALVLCLKDKSRAINKPEGKQTGIYAIANICLKILFNCHKIKGAETIIASIQENSPPLELFPASERVTYLYYVGRYWYIRREPYPGLLALETAYRQCRAVDIKHRRLILIFLIASSVCLGRFPSQQLYNRPEAEGLAEKFQPICQAIAKGDLTAYRQAIDYDNPNTAWFMHYRIFLQLRTFCELLIQRSLIRKTFLLCGDPGDAEARKAPTLNFTDVLTVMRFLESRALVPKEQQAPLLGQRTTSSVPGSQIPDPLKIFVHPEFADIVDPEDRKPREITGFEIESTMSGLIAQGFLNGFLSHRQQKFAIQGAVKKGALEAGFPTPWEAFCARMDDDVPGWVKK</sequence>
<dbReference type="PANTHER" id="PTHR12732:SF8">
    <property type="entry name" value="NUCLEAR MRNA EXPORT PROTEIN THP1"/>
    <property type="match status" value="1"/>
</dbReference>
<dbReference type="AlphaFoldDB" id="A0A6A6HHZ8"/>
<keyword evidence="2" id="KW-1185">Reference proteome</keyword>
<evidence type="ECO:0000313" key="1">
    <source>
        <dbReference type="EMBL" id="KAF2237512.1"/>
    </source>
</evidence>
<reference evidence="1" key="1">
    <citation type="journal article" date="2020" name="Stud. Mycol.">
        <title>101 Dothideomycetes genomes: a test case for predicting lifestyles and emergence of pathogens.</title>
        <authorList>
            <person name="Haridas S."/>
            <person name="Albert R."/>
            <person name="Binder M."/>
            <person name="Bloem J."/>
            <person name="Labutti K."/>
            <person name="Salamov A."/>
            <person name="Andreopoulos B."/>
            <person name="Baker S."/>
            <person name="Barry K."/>
            <person name="Bills G."/>
            <person name="Bluhm B."/>
            <person name="Cannon C."/>
            <person name="Castanera R."/>
            <person name="Culley D."/>
            <person name="Daum C."/>
            <person name="Ezra D."/>
            <person name="Gonzalez J."/>
            <person name="Henrissat B."/>
            <person name="Kuo A."/>
            <person name="Liang C."/>
            <person name="Lipzen A."/>
            <person name="Lutzoni F."/>
            <person name="Magnuson J."/>
            <person name="Mondo S."/>
            <person name="Nolan M."/>
            <person name="Ohm R."/>
            <person name="Pangilinan J."/>
            <person name="Park H.-J."/>
            <person name="Ramirez L."/>
            <person name="Alfaro M."/>
            <person name="Sun H."/>
            <person name="Tritt A."/>
            <person name="Yoshinaga Y."/>
            <person name="Zwiers L.-H."/>
            <person name="Turgeon B."/>
            <person name="Goodwin S."/>
            <person name="Spatafora J."/>
            <person name="Crous P."/>
            <person name="Grigoriev I."/>
        </authorList>
    </citation>
    <scope>NUCLEOTIDE SEQUENCE</scope>
    <source>
        <strain evidence="1">Tuck. ex Michener</strain>
    </source>
</reference>
<dbReference type="GO" id="GO:0003723">
    <property type="term" value="F:RNA binding"/>
    <property type="evidence" value="ECO:0007669"/>
    <property type="project" value="InterPro"/>
</dbReference>
<evidence type="ECO:0000313" key="2">
    <source>
        <dbReference type="Proteomes" id="UP000800092"/>
    </source>
</evidence>
<proteinExistence type="predicted"/>
<organism evidence="1 2">
    <name type="scientific">Viridothelium virens</name>
    <name type="common">Speckled blister lichen</name>
    <name type="synonym">Trypethelium virens</name>
    <dbReference type="NCBI Taxonomy" id="1048519"/>
    <lineage>
        <taxon>Eukaryota</taxon>
        <taxon>Fungi</taxon>
        <taxon>Dikarya</taxon>
        <taxon>Ascomycota</taxon>
        <taxon>Pezizomycotina</taxon>
        <taxon>Dothideomycetes</taxon>
        <taxon>Dothideomycetes incertae sedis</taxon>
        <taxon>Trypetheliales</taxon>
        <taxon>Trypetheliaceae</taxon>
        <taxon>Viridothelium</taxon>
    </lineage>
</organism>
<dbReference type="EMBL" id="ML991780">
    <property type="protein sequence ID" value="KAF2237512.1"/>
    <property type="molecule type" value="Genomic_DNA"/>
</dbReference>
<name>A0A6A6HHZ8_VIRVR</name>
<dbReference type="Proteomes" id="UP000800092">
    <property type="component" value="Unassembled WGS sequence"/>
</dbReference>
<gene>
    <name evidence="1" type="ORF">EV356DRAFT_480922</name>
</gene>
<dbReference type="SMART" id="SM00753">
    <property type="entry name" value="PAM"/>
    <property type="match status" value="1"/>
</dbReference>
<dbReference type="GO" id="GO:0003690">
    <property type="term" value="F:double-stranded DNA binding"/>
    <property type="evidence" value="ECO:0007669"/>
    <property type="project" value="InterPro"/>
</dbReference>
<protein>
    <recommendedName>
        <fullName evidence="3">COP9 signalosome complex subunit 12</fullName>
    </recommendedName>
</protein>